<dbReference type="Proteomes" id="UP001273166">
    <property type="component" value="Unassembled WGS sequence"/>
</dbReference>
<proteinExistence type="predicted"/>
<feature type="region of interest" description="Disordered" evidence="1">
    <location>
        <begin position="1"/>
        <end position="20"/>
    </location>
</feature>
<dbReference type="GeneID" id="87880629"/>
<evidence type="ECO:0000313" key="2">
    <source>
        <dbReference type="EMBL" id="KAK3309754.1"/>
    </source>
</evidence>
<feature type="compositionally biased region" description="Acidic residues" evidence="1">
    <location>
        <begin position="372"/>
        <end position="399"/>
    </location>
</feature>
<reference evidence="2" key="1">
    <citation type="journal article" date="2023" name="Mol. Phylogenet. Evol.">
        <title>Genome-scale phylogeny and comparative genomics of the fungal order Sordariales.</title>
        <authorList>
            <person name="Hensen N."/>
            <person name="Bonometti L."/>
            <person name="Westerberg I."/>
            <person name="Brannstrom I.O."/>
            <person name="Guillou S."/>
            <person name="Cros-Aarteil S."/>
            <person name="Calhoun S."/>
            <person name="Haridas S."/>
            <person name="Kuo A."/>
            <person name="Mondo S."/>
            <person name="Pangilinan J."/>
            <person name="Riley R."/>
            <person name="LaButti K."/>
            <person name="Andreopoulos B."/>
            <person name="Lipzen A."/>
            <person name="Chen C."/>
            <person name="Yan M."/>
            <person name="Daum C."/>
            <person name="Ng V."/>
            <person name="Clum A."/>
            <person name="Steindorff A."/>
            <person name="Ohm R.A."/>
            <person name="Martin F."/>
            <person name="Silar P."/>
            <person name="Natvig D.O."/>
            <person name="Lalanne C."/>
            <person name="Gautier V."/>
            <person name="Ament-Velasquez S.L."/>
            <person name="Kruys A."/>
            <person name="Hutchinson M.I."/>
            <person name="Powell A.J."/>
            <person name="Barry K."/>
            <person name="Miller A.N."/>
            <person name="Grigoriev I.V."/>
            <person name="Debuchy R."/>
            <person name="Gladieux P."/>
            <person name="Hiltunen Thoren M."/>
            <person name="Johannesson H."/>
        </authorList>
    </citation>
    <scope>NUCLEOTIDE SEQUENCE</scope>
    <source>
        <strain evidence="2">CBS 333.67</strain>
    </source>
</reference>
<feature type="region of interest" description="Disordered" evidence="1">
    <location>
        <begin position="158"/>
        <end position="240"/>
    </location>
</feature>
<keyword evidence="3" id="KW-1185">Reference proteome</keyword>
<evidence type="ECO:0000313" key="3">
    <source>
        <dbReference type="Proteomes" id="UP001273166"/>
    </source>
</evidence>
<dbReference type="RefSeq" id="XP_062725534.1">
    <property type="nucleotide sequence ID" value="XM_062861800.1"/>
</dbReference>
<feature type="compositionally biased region" description="Low complexity" evidence="1">
    <location>
        <begin position="187"/>
        <end position="198"/>
    </location>
</feature>
<reference evidence="2" key="2">
    <citation type="submission" date="2023-06" db="EMBL/GenBank/DDBJ databases">
        <authorList>
            <consortium name="Lawrence Berkeley National Laboratory"/>
            <person name="Mondo S.J."/>
            <person name="Hensen N."/>
            <person name="Bonometti L."/>
            <person name="Westerberg I."/>
            <person name="Brannstrom I.O."/>
            <person name="Guillou S."/>
            <person name="Cros-Aarteil S."/>
            <person name="Calhoun S."/>
            <person name="Haridas S."/>
            <person name="Kuo A."/>
            <person name="Pangilinan J."/>
            <person name="Riley R."/>
            <person name="Labutti K."/>
            <person name="Andreopoulos B."/>
            <person name="Lipzen A."/>
            <person name="Chen C."/>
            <person name="Yanf M."/>
            <person name="Daum C."/>
            <person name="Ng V."/>
            <person name="Clum A."/>
            <person name="Steindorff A."/>
            <person name="Ohm R."/>
            <person name="Martin F."/>
            <person name="Silar P."/>
            <person name="Natvig D."/>
            <person name="Lalanne C."/>
            <person name="Gautier V."/>
            <person name="Ament-Velasquez S.L."/>
            <person name="Kruys A."/>
            <person name="Hutchinson M.I."/>
            <person name="Powell A.J."/>
            <person name="Barry K."/>
            <person name="Miller A.N."/>
            <person name="Grigoriev I.V."/>
            <person name="Debuchy R."/>
            <person name="Gladieux P."/>
            <person name="Thoren M.H."/>
            <person name="Johannesson H."/>
        </authorList>
    </citation>
    <scope>NUCLEOTIDE SEQUENCE</scope>
    <source>
        <strain evidence="2">CBS 333.67</strain>
    </source>
</reference>
<protein>
    <submittedName>
        <fullName evidence="2">Uncharacterized protein</fullName>
    </submittedName>
</protein>
<accession>A0AAJ0M5L1</accession>
<feature type="region of interest" description="Disordered" evidence="1">
    <location>
        <begin position="357"/>
        <end position="399"/>
    </location>
</feature>
<organism evidence="2 3">
    <name type="scientific">Chaetomium strumarium</name>
    <dbReference type="NCBI Taxonomy" id="1170767"/>
    <lineage>
        <taxon>Eukaryota</taxon>
        <taxon>Fungi</taxon>
        <taxon>Dikarya</taxon>
        <taxon>Ascomycota</taxon>
        <taxon>Pezizomycotina</taxon>
        <taxon>Sordariomycetes</taxon>
        <taxon>Sordariomycetidae</taxon>
        <taxon>Sordariales</taxon>
        <taxon>Chaetomiaceae</taxon>
        <taxon>Chaetomium</taxon>
    </lineage>
</organism>
<gene>
    <name evidence="2" type="ORF">B0T15DRAFT_13548</name>
</gene>
<dbReference type="EMBL" id="JAUDZG010000001">
    <property type="protein sequence ID" value="KAK3309754.1"/>
    <property type="molecule type" value="Genomic_DNA"/>
</dbReference>
<evidence type="ECO:0000256" key="1">
    <source>
        <dbReference type="SAM" id="MobiDB-lite"/>
    </source>
</evidence>
<feature type="compositionally biased region" description="Basic residues" evidence="1">
    <location>
        <begin position="204"/>
        <end position="214"/>
    </location>
</feature>
<comment type="caution">
    <text evidence="2">The sequence shown here is derived from an EMBL/GenBank/DDBJ whole genome shotgun (WGS) entry which is preliminary data.</text>
</comment>
<sequence length="399" mass="43447">MSNTASGQVNNSSSPGRKTPTIDGDILVYLQEQQYPDPLLAGTNELDYSLFSDPNNMSQGGLPFLFDSAALDSTQIDRSIWPGYGADPTDNMWHPMADDSQTVGTYDGYGYYDSAPAMSPSQVFLYLPWNPQQDQPLPSPVSEAPAYTLSGSPLMGTDAPAYISPNPVAPTPAQLTSAQQPTPPETTPGSTTTTAGTPLQTIKGKGKQKAHAKKISMPSLKRSAAESILRPPSAAGARPQVLKRYRSDSNSLTLSSLNTTTTLTNNNNNYYYSSSTTPTPKTPTTPTTLMMTMTTENKALGGVLPANVDPRVASQEICRAARERSMAESHEMSERRRMLLDHEHGALEREMQRLQVNLGRMRELDKKREEKGNEEEEDDYGDDGAELDGEGEVDEEEIT</sequence>
<feature type="compositionally biased region" description="Basic and acidic residues" evidence="1">
    <location>
        <begin position="360"/>
        <end position="371"/>
    </location>
</feature>
<dbReference type="AlphaFoldDB" id="A0AAJ0M5L1"/>
<name>A0AAJ0M5L1_9PEZI</name>
<feature type="compositionally biased region" description="Polar residues" evidence="1">
    <location>
        <begin position="1"/>
        <end position="16"/>
    </location>
</feature>